<gene>
    <name evidence="3" type="ORF">A3D26_01840</name>
</gene>
<dbReference type="GO" id="GO:0004190">
    <property type="term" value="F:aspartic-type endopeptidase activity"/>
    <property type="evidence" value="ECO:0007669"/>
    <property type="project" value="InterPro"/>
</dbReference>
<organism evidence="3 4">
    <name type="scientific">Candidatus Blackburnbacteria bacterium RIFCSPHIGHO2_02_FULL_44_20</name>
    <dbReference type="NCBI Taxonomy" id="1797516"/>
    <lineage>
        <taxon>Bacteria</taxon>
        <taxon>Candidatus Blackburniibacteriota</taxon>
    </lineage>
</organism>
<reference evidence="3 4" key="1">
    <citation type="journal article" date="2016" name="Nat. Commun.">
        <title>Thousands of microbial genomes shed light on interconnected biogeochemical processes in an aquifer system.</title>
        <authorList>
            <person name="Anantharaman K."/>
            <person name="Brown C.T."/>
            <person name="Hug L.A."/>
            <person name="Sharon I."/>
            <person name="Castelle C.J."/>
            <person name="Probst A.J."/>
            <person name="Thomas B.C."/>
            <person name="Singh A."/>
            <person name="Wilkins M.J."/>
            <person name="Karaoz U."/>
            <person name="Brodie E.L."/>
            <person name="Williams K.H."/>
            <person name="Hubbard S.S."/>
            <person name="Banfield J.F."/>
        </authorList>
    </citation>
    <scope>NUCLEOTIDE SEQUENCE [LARGE SCALE GENOMIC DNA]</scope>
</reference>
<sequence length="140" mass="15947">MNFPYLVLPGGSLTPRPLLPVTYKYKDYTTKDVLALVDSGADYSFASLRMALELGIKLKGKKQIPIRGFSGSVTECFPEQLFIRIAGREVLTTIYFGGPLTHEFIPIIGQETFFDKAKITFERYKQAFSVEWRNKPSKRK</sequence>
<dbReference type="AlphaFoldDB" id="A0A1G1VA55"/>
<comment type="caution">
    <text evidence="3">The sequence shown here is derived from an EMBL/GenBank/DDBJ whole genome shotgun (WGS) entry which is preliminary data.</text>
</comment>
<dbReference type="SUPFAM" id="SSF50630">
    <property type="entry name" value="Acid proteases"/>
    <property type="match status" value="1"/>
</dbReference>
<dbReference type="Proteomes" id="UP000178319">
    <property type="component" value="Unassembled WGS sequence"/>
</dbReference>
<dbReference type="Gene3D" id="2.40.70.10">
    <property type="entry name" value="Acid Proteases"/>
    <property type="match status" value="1"/>
</dbReference>
<name>A0A1G1VA55_9BACT</name>
<dbReference type="EMBL" id="MHBZ01000001">
    <property type="protein sequence ID" value="OGY12348.1"/>
    <property type="molecule type" value="Genomic_DNA"/>
</dbReference>
<dbReference type="InterPro" id="IPR021109">
    <property type="entry name" value="Peptidase_aspartic_dom_sf"/>
</dbReference>
<proteinExistence type="predicted"/>
<evidence type="ECO:0000256" key="1">
    <source>
        <dbReference type="ARBA" id="ARBA00022801"/>
    </source>
</evidence>
<dbReference type="InterPro" id="IPR001995">
    <property type="entry name" value="Peptidase_A2_cat"/>
</dbReference>
<evidence type="ECO:0000313" key="4">
    <source>
        <dbReference type="Proteomes" id="UP000178319"/>
    </source>
</evidence>
<dbReference type="STRING" id="1797516.A3D26_01840"/>
<dbReference type="PROSITE" id="PS50175">
    <property type="entry name" value="ASP_PROT_RETROV"/>
    <property type="match status" value="1"/>
</dbReference>
<accession>A0A1G1VA55</accession>
<evidence type="ECO:0000259" key="2">
    <source>
        <dbReference type="PROSITE" id="PS50175"/>
    </source>
</evidence>
<protein>
    <recommendedName>
        <fullName evidence="2">Peptidase A2 domain-containing protein</fullName>
    </recommendedName>
</protein>
<feature type="domain" description="Peptidase A2" evidence="2">
    <location>
        <begin position="33"/>
        <end position="112"/>
    </location>
</feature>
<keyword evidence="1" id="KW-0378">Hydrolase</keyword>
<dbReference type="GO" id="GO:0006508">
    <property type="term" value="P:proteolysis"/>
    <property type="evidence" value="ECO:0007669"/>
    <property type="project" value="InterPro"/>
</dbReference>
<dbReference type="CDD" id="cd00303">
    <property type="entry name" value="retropepsin_like"/>
    <property type="match status" value="1"/>
</dbReference>
<evidence type="ECO:0000313" key="3">
    <source>
        <dbReference type="EMBL" id="OGY12348.1"/>
    </source>
</evidence>